<keyword evidence="2" id="KW-1185">Reference proteome</keyword>
<dbReference type="FunFam" id="3.90.226.10:FF:000219">
    <property type="entry name" value="Predicted protein"/>
    <property type="match status" value="1"/>
</dbReference>
<dbReference type="Gene3D" id="3.90.226.10">
    <property type="entry name" value="2-enoyl-CoA Hydratase, Chain A, domain 1"/>
    <property type="match status" value="1"/>
</dbReference>
<dbReference type="Proteomes" id="UP000001593">
    <property type="component" value="Unassembled WGS sequence"/>
</dbReference>
<dbReference type="EMBL" id="DS470173">
    <property type="protein sequence ID" value="EDO30022.1"/>
    <property type="molecule type" value="Genomic_DNA"/>
</dbReference>
<dbReference type="AlphaFoldDB" id="A7T1Y9"/>
<sequence>MWKQIEPRALALGDTSLFRKVQGQDPLAREAKYHSLFRKAFNDLPNIFCAGLDLKEVLALRKSKLVTFRKTFQDMWSRLYGSRLVTMAAIKGHAIAGGCVLSLACDYSVMASDFRIGLPELSLVGRKRCLKKSCGKSE</sequence>
<dbReference type="GO" id="GO:0006635">
    <property type="term" value="P:fatty acid beta-oxidation"/>
    <property type="evidence" value="ECO:0000318"/>
    <property type="project" value="GO_Central"/>
</dbReference>
<dbReference type="HOGENOM" id="CLU_1857642_0_0_1"/>
<accession>A7T1Y9</accession>
<dbReference type="PANTHER" id="PTHR11941">
    <property type="entry name" value="ENOYL-COA HYDRATASE-RELATED"/>
    <property type="match status" value="1"/>
</dbReference>
<dbReference type="InParanoid" id="A7T1Y9"/>
<dbReference type="Pfam" id="PF00378">
    <property type="entry name" value="ECH_1"/>
    <property type="match status" value="1"/>
</dbReference>
<evidence type="ECO:0008006" key="3">
    <source>
        <dbReference type="Google" id="ProtNLM"/>
    </source>
</evidence>
<proteinExistence type="predicted"/>
<gene>
    <name evidence="1" type="ORF">NEMVEDRAFT_v1g221118</name>
</gene>
<dbReference type="PANTHER" id="PTHR11941:SF45">
    <property type="entry name" value="ENOYL-COA DELTA ISOMERASE 1, MITOCHONDRIAL"/>
    <property type="match status" value="1"/>
</dbReference>
<evidence type="ECO:0000313" key="2">
    <source>
        <dbReference type="Proteomes" id="UP000001593"/>
    </source>
</evidence>
<dbReference type="STRING" id="45351.A7T1Y9"/>
<dbReference type="PhylomeDB" id="A7T1Y9"/>
<reference evidence="1 2" key="1">
    <citation type="journal article" date="2007" name="Science">
        <title>Sea anemone genome reveals ancestral eumetazoan gene repertoire and genomic organization.</title>
        <authorList>
            <person name="Putnam N.H."/>
            <person name="Srivastava M."/>
            <person name="Hellsten U."/>
            <person name="Dirks B."/>
            <person name="Chapman J."/>
            <person name="Salamov A."/>
            <person name="Terry A."/>
            <person name="Shapiro H."/>
            <person name="Lindquist E."/>
            <person name="Kapitonov V.V."/>
            <person name="Jurka J."/>
            <person name="Genikhovich G."/>
            <person name="Grigoriev I.V."/>
            <person name="Lucas S.M."/>
            <person name="Steele R.E."/>
            <person name="Finnerty J.R."/>
            <person name="Technau U."/>
            <person name="Martindale M.Q."/>
            <person name="Rokhsar D.S."/>
        </authorList>
    </citation>
    <scope>NUCLEOTIDE SEQUENCE [LARGE SCALE GENOMIC DNA]</scope>
    <source>
        <strain evidence="2">CH2 X CH6</strain>
    </source>
</reference>
<dbReference type="GO" id="GO:0005739">
    <property type="term" value="C:mitochondrion"/>
    <property type="evidence" value="ECO:0000318"/>
    <property type="project" value="GO_Central"/>
</dbReference>
<dbReference type="InterPro" id="IPR029045">
    <property type="entry name" value="ClpP/crotonase-like_dom_sf"/>
</dbReference>
<organism evidence="1 2">
    <name type="scientific">Nematostella vectensis</name>
    <name type="common">Starlet sea anemone</name>
    <dbReference type="NCBI Taxonomy" id="45351"/>
    <lineage>
        <taxon>Eukaryota</taxon>
        <taxon>Metazoa</taxon>
        <taxon>Cnidaria</taxon>
        <taxon>Anthozoa</taxon>
        <taxon>Hexacorallia</taxon>
        <taxon>Actiniaria</taxon>
        <taxon>Edwardsiidae</taxon>
        <taxon>Nematostella</taxon>
    </lineage>
</organism>
<dbReference type="eggNOG" id="KOG1683">
    <property type="taxonomic scope" value="Eukaryota"/>
</dbReference>
<dbReference type="SUPFAM" id="SSF52096">
    <property type="entry name" value="ClpP/crotonase"/>
    <property type="match status" value="1"/>
</dbReference>
<dbReference type="InterPro" id="IPR001753">
    <property type="entry name" value="Enoyl-CoA_hydra/iso"/>
</dbReference>
<dbReference type="CDD" id="cd06558">
    <property type="entry name" value="crotonase-like"/>
    <property type="match status" value="1"/>
</dbReference>
<protein>
    <recommendedName>
        <fullName evidence="3">3-hydroxyisobutyryl-CoA hydrolase</fullName>
    </recommendedName>
</protein>
<evidence type="ECO:0000313" key="1">
    <source>
        <dbReference type="EMBL" id="EDO30022.1"/>
    </source>
</evidence>
<name>A7T1Y9_NEMVE</name>